<dbReference type="AlphaFoldDB" id="A0A1L8CP73"/>
<protein>
    <submittedName>
        <fullName evidence="2">Uncharacterized protein</fullName>
    </submittedName>
</protein>
<feature type="transmembrane region" description="Helical" evidence="1">
    <location>
        <begin position="9"/>
        <end position="27"/>
    </location>
</feature>
<dbReference type="STRING" id="1921010.MMIC_P1695"/>
<keyword evidence="1" id="KW-0812">Transmembrane</keyword>
<dbReference type="Proteomes" id="UP000231632">
    <property type="component" value="Unassembled WGS sequence"/>
</dbReference>
<sequence>MRDLLQKPWFVGLLSVIALIIVYFNVIDPLIEDGSSSSVVADISPTRPFSSETSESIDTSKMKMVNWDAMAVISPDRNPFSPMKAVRLKSGKRWINWPAVSAIVIGSSEKFAIVNGNVVQEGQKSGKFKVISIAGNSVRLRYGNREKTLKVHARGGK</sequence>
<name>A0A1L8CP73_9PROT</name>
<accession>A0A1L8CP73</accession>
<gene>
    <name evidence="2" type="ORF">MMIC_P1695</name>
</gene>
<evidence type="ECO:0000313" key="2">
    <source>
        <dbReference type="EMBL" id="GAV20722.1"/>
    </source>
</evidence>
<reference evidence="2 3" key="1">
    <citation type="journal article" date="2017" name="Arch. Microbiol.">
        <title>Mariprofundus micogutta sp. nov., a novel iron-oxidizing zetaproteobacterium isolated from a deep-sea hydrothermal field at the Bayonnaise knoll of the Izu-Ogasawara arc, and a description of Mariprofundales ord. nov. and Zetaproteobacteria classis nov.</title>
        <authorList>
            <person name="Makita H."/>
            <person name="Tanaka E."/>
            <person name="Mitsunobu S."/>
            <person name="Miyazaki M."/>
            <person name="Nunoura T."/>
            <person name="Uematsu K."/>
            <person name="Takaki Y."/>
            <person name="Nishi S."/>
            <person name="Shimamura S."/>
            <person name="Takai K."/>
        </authorList>
    </citation>
    <scope>NUCLEOTIDE SEQUENCE [LARGE SCALE GENOMIC DNA]</scope>
    <source>
        <strain evidence="2 3">ET2</strain>
    </source>
</reference>
<evidence type="ECO:0000313" key="3">
    <source>
        <dbReference type="Proteomes" id="UP000231632"/>
    </source>
</evidence>
<comment type="caution">
    <text evidence="2">The sequence shown here is derived from an EMBL/GenBank/DDBJ whole genome shotgun (WGS) entry which is preliminary data.</text>
</comment>
<evidence type="ECO:0000256" key="1">
    <source>
        <dbReference type="SAM" id="Phobius"/>
    </source>
</evidence>
<keyword evidence="1" id="KW-1133">Transmembrane helix</keyword>
<keyword evidence="3" id="KW-1185">Reference proteome</keyword>
<keyword evidence="1" id="KW-0472">Membrane</keyword>
<dbReference type="EMBL" id="BDFD01000014">
    <property type="protein sequence ID" value="GAV20722.1"/>
    <property type="molecule type" value="Genomic_DNA"/>
</dbReference>
<proteinExistence type="predicted"/>
<organism evidence="2 3">
    <name type="scientific">Mariprofundus micogutta</name>
    <dbReference type="NCBI Taxonomy" id="1921010"/>
    <lineage>
        <taxon>Bacteria</taxon>
        <taxon>Pseudomonadati</taxon>
        <taxon>Pseudomonadota</taxon>
        <taxon>Candidatius Mariprofundia</taxon>
        <taxon>Mariprofundales</taxon>
        <taxon>Mariprofundaceae</taxon>
        <taxon>Mariprofundus</taxon>
    </lineage>
</organism>